<accession>A0A1M7E608</accession>
<evidence type="ECO:0000313" key="3">
    <source>
        <dbReference type="Proteomes" id="UP000183947"/>
    </source>
</evidence>
<dbReference type="AlphaFoldDB" id="A0A1M7E608"/>
<feature type="region of interest" description="Disordered" evidence="1">
    <location>
        <begin position="205"/>
        <end position="269"/>
    </location>
</feature>
<evidence type="ECO:0000256" key="1">
    <source>
        <dbReference type="SAM" id="MobiDB-lite"/>
    </source>
</evidence>
<organism evidence="2 3">
    <name type="scientific">Hymenobacter psychrotolerans DSM 18569</name>
    <dbReference type="NCBI Taxonomy" id="1121959"/>
    <lineage>
        <taxon>Bacteria</taxon>
        <taxon>Pseudomonadati</taxon>
        <taxon>Bacteroidota</taxon>
        <taxon>Cytophagia</taxon>
        <taxon>Cytophagales</taxon>
        <taxon>Hymenobacteraceae</taxon>
        <taxon>Hymenobacter</taxon>
    </lineage>
</organism>
<proteinExistence type="predicted"/>
<dbReference type="STRING" id="1121959.SAMN02746009_03527"/>
<dbReference type="OrthoDB" id="865169at2"/>
<dbReference type="Proteomes" id="UP000183947">
    <property type="component" value="Unassembled WGS sequence"/>
</dbReference>
<sequence length="458" mass="51458">MSSPHPLQLRPLGGCLLRWHQAVDALWQQTPTIQVERTITRGVRAGVQETIVRRGRRLVVDGCKATGELLLKQYRRAVERMLAVPFLFGQLVTDTGEYTLPSILVDARQLMLQRSLTERTMRNHLRQLLDIGFIVRKKWHGRKRSFELWINPDFICQPPAQQPAPEAPKNAENEPVQAASSIPTIGAVLSTNGTKFPVTKLPELPKDLTSEIGQRGQIPSGGISERPFPETEGRNRPESARQASTGAAGGRGAAVAAPQPAVDKPAADVEKRAQQQAYVVSAWGYAKALLYPEHRFSAEQEQRAMQAILAGVYRHFADAHFDYARYHQGVLRRIELVEKHFTRHAGRYYAPMPWAEMIRGRGYFDWENEKGFRGTMAWLVADQRAEHVSRVNRAVGKAVSELKLRRKLDRGQKTPLRIPKQVQGASYAQLYHQHKAALDQLGGTLATDKFDKLVAGIR</sequence>
<reference evidence="3" key="1">
    <citation type="submission" date="2016-11" db="EMBL/GenBank/DDBJ databases">
        <authorList>
            <person name="Varghese N."/>
            <person name="Submissions S."/>
        </authorList>
    </citation>
    <scope>NUCLEOTIDE SEQUENCE [LARGE SCALE GENOMIC DNA]</scope>
    <source>
        <strain evidence="3">DSM 18569</strain>
    </source>
</reference>
<keyword evidence="3" id="KW-1185">Reference proteome</keyword>
<gene>
    <name evidence="2" type="ORF">SAMN02746009_03527</name>
</gene>
<dbReference type="RefSeq" id="WP_073287977.1">
    <property type="nucleotide sequence ID" value="NZ_FRAS01000024.1"/>
</dbReference>
<feature type="compositionally biased region" description="Low complexity" evidence="1">
    <location>
        <begin position="253"/>
        <end position="264"/>
    </location>
</feature>
<evidence type="ECO:0000313" key="2">
    <source>
        <dbReference type="EMBL" id="SHL87157.1"/>
    </source>
</evidence>
<feature type="compositionally biased region" description="Basic and acidic residues" evidence="1">
    <location>
        <begin position="227"/>
        <end position="239"/>
    </location>
</feature>
<protein>
    <submittedName>
        <fullName evidence="2">Uncharacterized protein</fullName>
    </submittedName>
</protein>
<dbReference type="EMBL" id="FRAS01000024">
    <property type="protein sequence ID" value="SHL87157.1"/>
    <property type="molecule type" value="Genomic_DNA"/>
</dbReference>
<name>A0A1M7E608_9BACT</name>
<feature type="region of interest" description="Disordered" evidence="1">
    <location>
        <begin position="159"/>
        <end position="178"/>
    </location>
</feature>